<sequence>MKFAANEIAKNLEWRSEFPAETEVRARRKSRQFDFRKKLSMKP</sequence>
<comment type="caution">
    <text evidence="1">The sequence shown here is derived from an EMBL/GenBank/DDBJ whole genome shotgun (WGS) entry which is preliminary data.</text>
</comment>
<dbReference type="AlphaFoldDB" id="A0AAV2H5M6"/>
<keyword evidence="3" id="KW-1185">Reference proteome</keyword>
<accession>A0AAV2H5M6</accession>
<evidence type="ECO:0000313" key="2">
    <source>
        <dbReference type="EMBL" id="CAL1548950.1"/>
    </source>
</evidence>
<protein>
    <submittedName>
        <fullName evidence="1">Uncharacterized protein</fullName>
    </submittedName>
</protein>
<dbReference type="EMBL" id="CAXITT010002341">
    <property type="protein sequence ID" value="CAL1548950.1"/>
    <property type="molecule type" value="Genomic_DNA"/>
</dbReference>
<dbReference type="EMBL" id="CAXITT010000041">
    <property type="protein sequence ID" value="CAL1528997.1"/>
    <property type="molecule type" value="Genomic_DNA"/>
</dbReference>
<organism evidence="1 3">
    <name type="scientific">Lymnaea stagnalis</name>
    <name type="common">Great pond snail</name>
    <name type="synonym">Helix stagnalis</name>
    <dbReference type="NCBI Taxonomy" id="6523"/>
    <lineage>
        <taxon>Eukaryota</taxon>
        <taxon>Metazoa</taxon>
        <taxon>Spiralia</taxon>
        <taxon>Lophotrochozoa</taxon>
        <taxon>Mollusca</taxon>
        <taxon>Gastropoda</taxon>
        <taxon>Heterobranchia</taxon>
        <taxon>Euthyneura</taxon>
        <taxon>Panpulmonata</taxon>
        <taxon>Hygrophila</taxon>
        <taxon>Lymnaeoidea</taxon>
        <taxon>Lymnaeidae</taxon>
        <taxon>Lymnaea</taxon>
    </lineage>
</organism>
<evidence type="ECO:0000313" key="3">
    <source>
        <dbReference type="Proteomes" id="UP001497497"/>
    </source>
</evidence>
<proteinExistence type="predicted"/>
<dbReference type="Proteomes" id="UP001497497">
    <property type="component" value="Unassembled WGS sequence"/>
</dbReference>
<name>A0AAV2H5M6_LYMST</name>
<evidence type="ECO:0000313" key="1">
    <source>
        <dbReference type="EMBL" id="CAL1528997.1"/>
    </source>
</evidence>
<reference evidence="1 3" key="1">
    <citation type="submission" date="2024-04" db="EMBL/GenBank/DDBJ databases">
        <authorList>
            <consortium name="Genoscope - CEA"/>
            <person name="William W."/>
        </authorList>
    </citation>
    <scope>NUCLEOTIDE SEQUENCE [LARGE SCALE GENOMIC DNA]</scope>
</reference>
<gene>
    <name evidence="1" type="ORF">GSLYS_00003167001</name>
    <name evidence="2" type="ORF">GSLYS_00022267001</name>
</gene>